<protein>
    <submittedName>
        <fullName evidence="1">Late embryogenesis abundant protein</fullName>
    </submittedName>
</protein>
<dbReference type="PANTHER" id="PTHR35706:SF1">
    <property type="entry name" value="EMBRYOGENESIS-LIKE PROTEIN"/>
    <property type="match status" value="1"/>
</dbReference>
<accession>A0AAD7M4C8</accession>
<evidence type="ECO:0000313" key="2">
    <source>
        <dbReference type="Proteomes" id="UP001163823"/>
    </source>
</evidence>
<dbReference type="Proteomes" id="UP001163823">
    <property type="component" value="Chromosome 4"/>
</dbReference>
<name>A0AAD7M4C8_QUISA</name>
<proteinExistence type="predicted"/>
<dbReference type="AlphaFoldDB" id="A0AAD7M4C8"/>
<evidence type="ECO:0000313" key="1">
    <source>
        <dbReference type="EMBL" id="KAJ7969755.1"/>
    </source>
</evidence>
<dbReference type="InterPro" id="IPR053325">
    <property type="entry name" value="H3-Acetyl_Activator"/>
</dbReference>
<dbReference type="EMBL" id="JARAOO010000004">
    <property type="protein sequence ID" value="KAJ7969755.1"/>
    <property type="molecule type" value="Genomic_DNA"/>
</dbReference>
<dbReference type="PANTHER" id="PTHR35706">
    <property type="entry name" value="F14O23.11 PROTEIN"/>
    <property type="match status" value="1"/>
</dbReference>
<reference evidence="1" key="1">
    <citation type="journal article" date="2023" name="Science">
        <title>Elucidation of the pathway for biosynthesis of saponin adjuvants from the soapbark tree.</title>
        <authorList>
            <person name="Reed J."/>
            <person name="Orme A."/>
            <person name="El-Demerdash A."/>
            <person name="Owen C."/>
            <person name="Martin L.B.B."/>
            <person name="Misra R.C."/>
            <person name="Kikuchi S."/>
            <person name="Rejzek M."/>
            <person name="Martin A.C."/>
            <person name="Harkess A."/>
            <person name="Leebens-Mack J."/>
            <person name="Louveau T."/>
            <person name="Stephenson M.J."/>
            <person name="Osbourn A."/>
        </authorList>
    </citation>
    <scope>NUCLEOTIDE SEQUENCE</scope>
    <source>
        <strain evidence="1">S10</strain>
    </source>
</reference>
<keyword evidence="2" id="KW-1185">Reference proteome</keyword>
<sequence length="180" mass="20564">MNRRSLNSICYVFFRHPFGQSPRPTSSSSFNSNTVIQPVCVSDFVSLLKPPIYSIPNSDFQSIAYMTRYRLPTEFTTQKNLRKYSSETGNSVGDVDTNKEVDKINLKFAEAREEIEMALESKETVYFDEEAECARAVVKEVLEMFDGLLARLPESEKAALQRSMGLKIEQLKAELRQLDE</sequence>
<gene>
    <name evidence="1" type="ORF">O6P43_008049</name>
</gene>
<comment type="caution">
    <text evidence="1">The sequence shown here is derived from an EMBL/GenBank/DDBJ whole genome shotgun (WGS) entry which is preliminary data.</text>
</comment>
<organism evidence="1 2">
    <name type="scientific">Quillaja saponaria</name>
    <name type="common">Soap bark tree</name>
    <dbReference type="NCBI Taxonomy" id="32244"/>
    <lineage>
        <taxon>Eukaryota</taxon>
        <taxon>Viridiplantae</taxon>
        <taxon>Streptophyta</taxon>
        <taxon>Embryophyta</taxon>
        <taxon>Tracheophyta</taxon>
        <taxon>Spermatophyta</taxon>
        <taxon>Magnoliopsida</taxon>
        <taxon>eudicotyledons</taxon>
        <taxon>Gunneridae</taxon>
        <taxon>Pentapetalae</taxon>
        <taxon>rosids</taxon>
        <taxon>fabids</taxon>
        <taxon>Fabales</taxon>
        <taxon>Quillajaceae</taxon>
        <taxon>Quillaja</taxon>
    </lineage>
</organism>
<dbReference type="KEGG" id="qsa:O6P43_008049"/>